<feature type="transmembrane region" description="Helical" evidence="1">
    <location>
        <begin position="94"/>
        <end position="116"/>
    </location>
</feature>
<protein>
    <submittedName>
        <fullName evidence="2">Uncharacterized protein</fullName>
    </submittedName>
</protein>
<keyword evidence="1" id="KW-0472">Membrane</keyword>
<name>A0A0G1MR50_9BACT</name>
<dbReference type="AlphaFoldDB" id="A0A0G1MR50"/>
<reference evidence="2 3" key="1">
    <citation type="journal article" date="2015" name="Nature">
        <title>rRNA introns, odd ribosomes, and small enigmatic genomes across a large radiation of phyla.</title>
        <authorList>
            <person name="Brown C.T."/>
            <person name="Hug L.A."/>
            <person name="Thomas B.C."/>
            <person name="Sharon I."/>
            <person name="Castelle C.J."/>
            <person name="Singh A."/>
            <person name="Wilkins M.J."/>
            <person name="Williams K.H."/>
            <person name="Banfield J.F."/>
        </authorList>
    </citation>
    <scope>NUCLEOTIDE SEQUENCE [LARGE SCALE GENOMIC DNA]</scope>
</reference>
<keyword evidence="1" id="KW-1133">Transmembrane helix</keyword>
<evidence type="ECO:0000313" key="3">
    <source>
        <dbReference type="Proteomes" id="UP000034329"/>
    </source>
</evidence>
<organism evidence="2 3">
    <name type="scientific">Candidatus Woesebacteria bacterium GW2011_GWB1_45_5</name>
    <dbReference type="NCBI Taxonomy" id="1618581"/>
    <lineage>
        <taxon>Bacteria</taxon>
        <taxon>Candidatus Woeseibacteriota</taxon>
    </lineage>
</organism>
<evidence type="ECO:0000256" key="1">
    <source>
        <dbReference type="SAM" id="Phobius"/>
    </source>
</evidence>
<proteinExistence type="predicted"/>
<comment type="caution">
    <text evidence="2">The sequence shown here is derived from an EMBL/GenBank/DDBJ whole genome shotgun (WGS) entry which is preliminary data.</text>
</comment>
<feature type="transmembrane region" description="Helical" evidence="1">
    <location>
        <begin position="66"/>
        <end position="88"/>
    </location>
</feature>
<feature type="transmembrane region" description="Helical" evidence="1">
    <location>
        <begin position="39"/>
        <end position="59"/>
    </location>
</feature>
<gene>
    <name evidence="2" type="ORF">UX13_C0006G0010</name>
</gene>
<feature type="transmembrane region" description="Helical" evidence="1">
    <location>
        <begin position="7"/>
        <end position="27"/>
    </location>
</feature>
<accession>A0A0G1MR50</accession>
<keyword evidence="1" id="KW-0812">Transmembrane</keyword>
<sequence>MGKADLVKAFGIAFFYALAIWVVYSLIQYVSTGATNFPTGLFTVMAGTLIAWLLAYWILAGLLTVFLFEGNFIPATISAAVVIGLLGPLMAGNIVLAIASALLGALVAGGTTLLVAKYWKM</sequence>
<evidence type="ECO:0000313" key="2">
    <source>
        <dbReference type="EMBL" id="KKU10649.1"/>
    </source>
</evidence>
<dbReference type="Proteomes" id="UP000034329">
    <property type="component" value="Unassembled WGS sequence"/>
</dbReference>
<dbReference type="EMBL" id="LCLA01000006">
    <property type="protein sequence ID" value="KKU10649.1"/>
    <property type="molecule type" value="Genomic_DNA"/>
</dbReference>